<proteinExistence type="predicted"/>
<reference evidence="3 4" key="1">
    <citation type="submission" date="2019-11" db="EMBL/GenBank/DDBJ databases">
        <title>Whole genome sequence of Oryza granulata.</title>
        <authorList>
            <person name="Li W."/>
        </authorList>
    </citation>
    <scope>NUCLEOTIDE SEQUENCE [LARGE SCALE GENOMIC DNA]</scope>
    <source>
        <strain evidence="4">cv. Menghai</strain>
        <tissue evidence="3">Leaf</tissue>
    </source>
</reference>
<dbReference type="InterPro" id="IPR049332">
    <property type="entry name" value="Fpg-like_C"/>
</dbReference>
<feature type="region of interest" description="Disordered" evidence="1">
    <location>
        <begin position="95"/>
        <end position="214"/>
    </location>
</feature>
<comment type="caution">
    <text evidence="3">The sequence shown here is derived from an EMBL/GenBank/DDBJ whole genome shotgun (WGS) entry which is preliminary data.</text>
</comment>
<protein>
    <recommendedName>
        <fullName evidence="2">Formamidopyrimidine-DNA glycosylase-like C-terminal domain-containing protein</fullName>
    </recommendedName>
</protein>
<evidence type="ECO:0000313" key="3">
    <source>
        <dbReference type="EMBL" id="KAF0903621.1"/>
    </source>
</evidence>
<keyword evidence="4" id="KW-1185">Reference proteome</keyword>
<accession>A0A6G1CU56</accession>
<dbReference type="OrthoDB" id="444592at2759"/>
<feature type="compositionally biased region" description="Basic and acidic residues" evidence="1">
    <location>
        <begin position="173"/>
        <end position="182"/>
    </location>
</feature>
<gene>
    <name evidence="3" type="ORF">E2562_028181</name>
</gene>
<name>A0A6G1CU56_9ORYZ</name>
<feature type="domain" description="Formamidopyrimidine-DNA glycosylase-like C-terminal" evidence="2">
    <location>
        <begin position="49"/>
        <end position="82"/>
    </location>
</feature>
<evidence type="ECO:0000256" key="1">
    <source>
        <dbReference type="SAM" id="MobiDB-lite"/>
    </source>
</evidence>
<evidence type="ECO:0000259" key="2">
    <source>
        <dbReference type="Pfam" id="PF21218"/>
    </source>
</evidence>
<dbReference type="Proteomes" id="UP000479710">
    <property type="component" value="Unassembled WGS sequence"/>
</dbReference>
<dbReference type="GO" id="GO:0005634">
    <property type="term" value="C:nucleus"/>
    <property type="evidence" value="ECO:0007669"/>
    <property type="project" value="TreeGrafter"/>
</dbReference>
<dbReference type="Pfam" id="PF21218">
    <property type="entry name" value="Fpg-like_C"/>
    <property type="match status" value="1"/>
</dbReference>
<dbReference type="GO" id="GO:0019104">
    <property type="term" value="F:DNA N-glycosylase activity"/>
    <property type="evidence" value="ECO:0007669"/>
    <property type="project" value="TreeGrafter"/>
</dbReference>
<dbReference type="PANTHER" id="PTHR22993">
    <property type="entry name" value="FORMAMIDOPYRIMIDINE-DNA GLYCOSYLASE"/>
    <property type="match status" value="1"/>
</dbReference>
<dbReference type="EMBL" id="SPHZ02000008">
    <property type="protein sequence ID" value="KAF0903621.1"/>
    <property type="molecule type" value="Genomic_DNA"/>
</dbReference>
<dbReference type="Gene3D" id="1.10.8.50">
    <property type="match status" value="1"/>
</dbReference>
<sequence>MILLAPKTGFLNCIFQSFISGIGNWIADYQVIEKSLEVGADSSQYPENWIFHSREKKPNKAFVEGKKIDFIIVGGRTSAYVPELQKLDGIDARASGKSNKAAREVDNDKEEAKPAKRGRKKSVASHEVQEDEADAKASKRGRKQPAKTSKGSPKKAPNSCEGSSDKDSDEEAVDKVGAERGKRRDPKQPTNKVKSSSDKGGSANPAKRPEEETV</sequence>
<evidence type="ECO:0000313" key="4">
    <source>
        <dbReference type="Proteomes" id="UP000479710"/>
    </source>
</evidence>
<dbReference type="GO" id="GO:0006284">
    <property type="term" value="P:base-excision repair"/>
    <property type="evidence" value="ECO:0007669"/>
    <property type="project" value="TreeGrafter"/>
</dbReference>
<dbReference type="PANTHER" id="PTHR22993:SF28">
    <property type="entry name" value="OS08G0304900 PROTEIN"/>
    <property type="match status" value="1"/>
</dbReference>
<organism evidence="3 4">
    <name type="scientific">Oryza meyeriana var. granulata</name>
    <dbReference type="NCBI Taxonomy" id="110450"/>
    <lineage>
        <taxon>Eukaryota</taxon>
        <taxon>Viridiplantae</taxon>
        <taxon>Streptophyta</taxon>
        <taxon>Embryophyta</taxon>
        <taxon>Tracheophyta</taxon>
        <taxon>Spermatophyta</taxon>
        <taxon>Magnoliopsida</taxon>
        <taxon>Liliopsida</taxon>
        <taxon>Poales</taxon>
        <taxon>Poaceae</taxon>
        <taxon>BOP clade</taxon>
        <taxon>Oryzoideae</taxon>
        <taxon>Oryzeae</taxon>
        <taxon>Oryzinae</taxon>
        <taxon>Oryza</taxon>
        <taxon>Oryza meyeriana</taxon>
    </lineage>
</organism>
<feature type="compositionally biased region" description="Basic and acidic residues" evidence="1">
    <location>
        <begin position="101"/>
        <end position="114"/>
    </location>
</feature>
<dbReference type="AlphaFoldDB" id="A0A6G1CU56"/>
<dbReference type="GO" id="GO:0003906">
    <property type="term" value="F:DNA-(apurinic or apyrimidinic site) endonuclease activity"/>
    <property type="evidence" value="ECO:0007669"/>
    <property type="project" value="TreeGrafter"/>
</dbReference>